<feature type="region of interest" description="Disordered" evidence="1">
    <location>
        <begin position="416"/>
        <end position="448"/>
    </location>
</feature>
<evidence type="ECO:0008006" key="4">
    <source>
        <dbReference type="Google" id="ProtNLM"/>
    </source>
</evidence>
<organism evidence="2 3">
    <name type="scientific">Eiseniibacteriota bacterium</name>
    <dbReference type="NCBI Taxonomy" id="2212470"/>
    <lineage>
        <taxon>Bacteria</taxon>
        <taxon>Candidatus Eiseniibacteriota</taxon>
    </lineage>
</organism>
<dbReference type="EMBL" id="JAHJDP010000092">
    <property type="protein sequence ID" value="MBU2692471.1"/>
    <property type="molecule type" value="Genomic_DNA"/>
</dbReference>
<sequence length="537" mass="57532">MPSSKRNNRFESQRGSALVLTLLILGSLALLGTSLVLSAVEDRTVTRYSRHSMEALGVAETGIAYGKHHIQDLTAPMEDADEDGRPDFTLSDSLTWGGGAYYLVAEATDVKGLGISAYRSNGFTLIAEGDFAGAIRRVKTQMVHDSFLKYARFVAATGTSYSCGAILTGAVHVGADLGVSCGCSSGDEVTFLEEVTAVGDIPNAGCAIFMRGYITDADPIDLDNSVDFTEIAQRAKGVAADNACEGVGMVGIYISLPSTDPLGLGSMAKTLNLSLFDFFDTTTQPPDTLVRYNGNLVMNTVTGSPLKNSDFNGIVFFQGDGRVKGRADGITSHNLTIFASDDMFVMNNLTTGHTGFDPFTRVANGTGNPVNLGLVANDYIYIDDDTPRVLDIDAALMAVHNNWCILDDEFGGSGSISSHPSAAPGPLDLDRDGIYGEAPVNNDPRPGEGWNEFTITSNTWVLNINGPIITYNGGNAWPWNDSSVLASASGPTRRYNYDLDITEFPPPCFPVPLNLWKDVSWTEIFETDSTLTSYMPN</sequence>
<evidence type="ECO:0000256" key="1">
    <source>
        <dbReference type="SAM" id="MobiDB-lite"/>
    </source>
</evidence>
<name>A0A948W896_UNCEI</name>
<dbReference type="Proteomes" id="UP000777784">
    <property type="component" value="Unassembled WGS sequence"/>
</dbReference>
<reference evidence="2" key="1">
    <citation type="submission" date="2021-05" db="EMBL/GenBank/DDBJ databases">
        <title>Energy efficiency and biological interactions define the core microbiome of deep oligotrophic groundwater.</title>
        <authorList>
            <person name="Mehrshad M."/>
            <person name="Lopez-Fernandez M."/>
            <person name="Bell E."/>
            <person name="Bernier-Latmani R."/>
            <person name="Bertilsson S."/>
            <person name="Dopson M."/>
        </authorList>
    </citation>
    <scope>NUCLEOTIDE SEQUENCE</scope>
    <source>
        <strain evidence="2">Modern_marine.mb.64</strain>
    </source>
</reference>
<evidence type="ECO:0000313" key="2">
    <source>
        <dbReference type="EMBL" id="MBU2692471.1"/>
    </source>
</evidence>
<evidence type="ECO:0000313" key="3">
    <source>
        <dbReference type="Proteomes" id="UP000777784"/>
    </source>
</evidence>
<comment type="caution">
    <text evidence="2">The sequence shown here is derived from an EMBL/GenBank/DDBJ whole genome shotgun (WGS) entry which is preliminary data.</text>
</comment>
<proteinExistence type="predicted"/>
<dbReference type="AlphaFoldDB" id="A0A948W896"/>
<accession>A0A948W896</accession>
<gene>
    <name evidence="2" type="ORF">KJ970_16240</name>
</gene>
<protein>
    <recommendedName>
        <fullName evidence="4">Type 4 fimbrial biogenesis protein PilX N-terminal domain-containing protein</fullName>
    </recommendedName>
</protein>